<dbReference type="AlphaFoldDB" id="A0A1T3NTU0"/>
<dbReference type="RefSeq" id="WP_078974358.1">
    <property type="nucleotide sequence ID" value="NZ_MWQN01000001.1"/>
</dbReference>
<evidence type="ECO:0000313" key="3">
    <source>
        <dbReference type="EMBL" id="OPC80092.1"/>
    </source>
</evidence>
<keyword evidence="4" id="KW-1185">Reference proteome</keyword>
<dbReference type="EMBL" id="MWQN01000001">
    <property type="protein sequence ID" value="OPC80092.1"/>
    <property type="molecule type" value="Genomic_DNA"/>
</dbReference>
<dbReference type="GO" id="GO:0004144">
    <property type="term" value="F:diacylglycerol O-acyltransferase activity"/>
    <property type="evidence" value="ECO:0007669"/>
    <property type="project" value="InterPro"/>
</dbReference>
<accession>A0A1T3NTU0</accession>
<feature type="domain" description="Thioester reductase (TE)" evidence="2">
    <location>
        <begin position="5"/>
        <end position="197"/>
    </location>
</feature>
<proteinExistence type="predicted"/>
<evidence type="ECO:0000259" key="1">
    <source>
        <dbReference type="Pfam" id="PF03007"/>
    </source>
</evidence>
<dbReference type="Pfam" id="PF07993">
    <property type="entry name" value="NAD_binding_4"/>
    <property type="match status" value="1"/>
</dbReference>
<dbReference type="GO" id="GO:0045017">
    <property type="term" value="P:glycerolipid biosynthetic process"/>
    <property type="evidence" value="ECO:0007669"/>
    <property type="project" value="InterPro"/>
</dbReference>
<dbReference type="InterPro" id="IPR013120">
    <property type="entry name" value="FAR_NAD-bd"/>
</dbReference>
<dbReference type="Proteomes" id="UP000190037">
    <property type="component" value="Unassembled WGS sequence"/>
</dbReference>
<organism evidence="3 4">
    <name type="scientific">Embleya scabrispora</name>
    <dbReference type="NCBI Taxonomy" id="159449"/>
    <lineage>
        <taxon>Bacteria</taxon>
        <taxon>Bacillati</taxon>
        <taxon>Actinomycetota</taxon>
        <taxon>Actinomycetes</taxon>
        <taxon>Kitasatosporales</taxon>
        <taxon>Streptomycetaceae</taxon>
        <taxon>Embleya</taxon>
    </lineage>
</organism>
<reference evidence="3 4" key="1">
    <citation type="submission" date="2017-03" db="EMBL/GenBank/DDBJ databases">
        <title>Draft genome sequence of Streptomyces scabrisporus NF3, endophyte isolated from Amphipterygium adstringens.</title>
        <authorList>
            <person name="Vazquez M."/>
            <person name="Ceapa C.D."/>
            <person name="Rodriguez Luna D."/>
            <person name="Sanchez Esquivel S."/>
        </authorList>
    </citation>
    <scope>NUCLEOTIDE SEQUENCE [LARGE SCALE GENOMIC DNA]</scope>
    <source>
        <strain evidence="3 4">NF3</strain>
    </source>
</reference>
<protein>
    <submittedName>
        <fullName evidence="3">Uncharacterized protein</fullName>
    </submittedName>
</protein>
<evidence type="ECO:0000259" key="2">
    <source>
        <dbReference type="Pfam" id="PF07993"/>
    </source>
</evidence>
<dbReference type="InterPro" id="IPR036291">
    <property type="entry name" value="NAD(P)-bd_dom_sf"/>
</dbReference>
<evidence type="ECO:0000313" key="4">
    <source>
        <dbReference type="Proteomes" id="UP000190037"/>
    </source>
</evidence>
<feature type="domain" description="O-acyltransferase WSD1-like N-terminal" evidence="1">
    <location>
        <begin position="423"/>
        <end position="515"/>
    </location>
</feature>
<dbReference type="PANTHER" id="PTHR43000">
    <property type="entry name" value="DTDP-D-GLUCOSE 4,6-DEHYDRATASE-RELATED"/>
    <property type="match status" value="1"/>
</dbReference>
<comment type="caution">
    <text evidence="3">The sequence shown here is derived from an EMBL/GenBank/DDBJ whole genome shotgun (WGS) entry which is preliminary data.</text>
</comment>
<name>A0A1T3NTU0_9ACTN</name>
<sequence length="741" mass="80537">MRVAITGATGFLGLHLLRELLDRHRTITVLSPAGSRGALDRIRAFLEVTAAPDELVRRLPERLRIVETDPTLPRLGLAGPEFTSLADSIDVIWHCAGDRRPDATMAELWPDTVEGTRHLLQLAEAGRRRPRVLHIGTAYVAGARREGTIKEQPADDSAGFENDYERAQYEAETLVRDWAARLGRSALILRPTTLVSDRPGVPASSLRHVVERAEATGGCAAFGWAARLPGRLRPVLRLPAAPDGRLNFMPAHEAARVMTRLADLTGSGGVDTYHVRHPHDVPVDVVREVLAEFLPVRLRFVAEPPVKPNGVERLAEVHAACTPYLTHRRGYDDSGVRALLGEPRSATAVDRDYLVDCVRPGRGGRRDTALERAYRDPGRAGRAGSVELGAVLRFRGLAPTVADLRQAVAARLWRVPVLAYRSDGSFRRRGPVDPDRHVHVYPVGPGRLGAAVDAALADRLPRDRPAWEARLVHGYAGDEWAVVFKAHHALLDDASVVEVARRLFGVEPIEAATVTALGPAVLGVRGHARRLSPPSTRPFATRGATGTRRMAWLDLDPERLHAASRHRRGVGPDDVFLAALAGALRMCPGVPWRRGVRPVRALVPSPSGAMGAPEPGNSARPARVRLPCDQADPIRRLHLVAEDKAPPVDRWGFRTAMSPWQVDLAAGFVHDWPRHSYAFRGSPVFDAIPLGGVPRSAPIGVFLGSFDGTMHITALVDTCLPAGLADDLCAAWSDSLAELSP</sequence>
<dbReference type="Gene3D" id="3.40.50.720">
    <property type="entry name" value="NAD(P)-binding Rossmann-like Domain"/>
    <property type="match status" value="1"/>
</dbReference>
<gene>
    <name evidence="3" type="ORF">B4N89_03225</name>
</gene>
<dbReference type="STRING" id="159449.B4N89_03225"/>
<dbReference type="InterPro" id="IPR004255">
    <property type="entry name" value="O-acyltransferase_WSD1_N"/>
</dbReference>
<dbReference type="Pfam" id="PF03007">
    <property type="entry name" value="WS_DGAT_cat"/>
    <property type="match status" value="1"/>
</dbReference>
<dbReference type="OrthoDB" id="9810734at2"/>
<dbReference type="SUPFAM" id="SSF51735">
    <property type="entry name" value="NAD(P)-binding Rossmann-fold domains"/>
    <property type="match status" value="1"/>
</dbReference>